<evidence type="ECO:0008006" key="8">
    <source>
        <dbReference type="Google" id="ProtNLM"/>
    </source>
</evidence>
<evidence type="ECO:0000256" key="2">
    <source>
        <dbReference type="ARBA" id="ARBA00023015"/>
    </source>
</evidence>
<dbReference type="EMBL" id="UOFV01000097">
    <property type="protein sequence ID" value="VAW96761.1"/>
    <property type="molecule type" value="Genomic_DNA"/>
</dbReference>
<dbReference type="PANTHER" id="PTHR43133">
    <property type="entry name" value="RNA POLYMERASE ECF-TYPE SIGMA FACTO"/>
    <property type="match status" value="1"/>
</dbReference>
<evidence type="ECO:0000259" key="6">
    <source>
        <dbReference type="Pfam" id="PF08281"/>
    </source>
</evidence>
<dbReference type="InterPro" id="IPR039425">
    <property type="entry name" value="RNA_pol_sigma-70-like"/>
</dbReference>
<feature type="domain" description="RNA polymerase sigma factor 70 region 4 type 2" evidence="6">
    <location>
        <begin position="140"/>
        <end position="192"/>
    </location>
</feature>
<dbReference type="InterPro" id="IPR014284">
    <property type="entry name" value="RNA_pol_sigma-70_dom"/>
</dbReference>
<dbReference type="GO" id="GO:0003677">
    <property type="term" value="F:DNA binding"/>
    <property type="evidence" value="ECO:0007669"/>
    <property type="project" value="InterPro"/>
</dbReference>
<dbReference type="SUPFAM" id="SSF88659">
    <property type="entry name" value="Sigma3 and sigma4 domains of RNA polymerase sigma factors"/>
    <property type="match status" value="1"/>
</dbReference>
<dbReference type="SUPFAM" id="SSF88946">
    <property type="entry name" value="Sigma2 domain of RNA polymerase sigma factors"/>
    <property type="match status" value="1"/>
</dbReference>
<dbReference type="CDD" id="cd06171">
    <property type="entry name" value="Sigma70_r4"/>
    <property type="match status" value="1"/>
</dbReference>
<keyword evidence="3" id="KW-0731">Sigma factor</keyword>
<gene>
    <name evidence="7" type="ORF">MNBD_GAMMA19-1295</name>
</gene>
<dbReference type="Gene3D" id="1.10.10.10">
    <property type="entry name" value="Winged helix-like DNA-binding domain superfamily/Winged helix DNA-binding domain"/>
    <property type="match status" value="1"/>
</dbReference>
<evidence type="ECO:0000313" key="7">
    <source>
        <dbReference type="EMBL" id="VAW96761.1"/>
    </source>
</evidence>
<name>A0A3B0ZYB9_9ZZZZ</name>
<evidence type="ECO:0000256" key="1">
    <source>
        <dbReference type="ARBA" id="ARBA00010641"/>
    </source>
</evidence>
<evidence type="ECO:0000259" key="5">
    <source>
        <dbReference type="Pfam" id="PF04542"/>
    </source>
</evidence>
<feature type="domain" description="RNA polymerase sigma-70 region 2" evidence="5">
    <location>
        <begin position="28"/>
        <end position="94"/>
    </location>
</feature>
<dbReference type="PANTHER" id="PTHR43133:SF53">
    <property type="entry name" value="ECF RNA POLYMERASE SIGMA-E FACTOR"/>
    <property type="match status" value="1"/>
</dbReference>
<sequence>MAHPTLPSDDELIPRLLANDETSYAQIVTAYHGLMVHLARAIVGDAIADEVAQEAWVAVLRALPKFERRSSLKTWILRIVSNTAKSRLRHESRTVSLDESLEESPIIDPARLKPNAHWASPPAMWHADTPDALLASTELRRCISDALVTLPPLQRAAVTLRDMQGLSMETICKILEVSESNGRVLLHRARSRIQMAIEEHEGQ</sequence>
<evidence type="ECO:0000256" key="3">
    <source>
        <dbReference type="ARBA" id="ARBA00023082"/>
    </source>
</evidence>
<dbReference type="InterPro" id="IPR013325">
    <property type="entry name" value="RNA_pol_sigma_r2"/>
</dbReference>
<dbReference type="NCBIfam" id="TIGR02937">
    <property type="entry name" value="sigma70-ECF"/>
    <property type="match status" value="1"/>
</dbReference>
<keyword evidence="2" id="KW-0805">Transcription regulation</keyword>
<dbReference type="Gene3D" id="1.10.1740.10">
    <property type="match status" value="1"/>
</dbReference>
<dbReference type="InterPro" id="IPR013324">
    <property type="entry name" value="RNA_pol_sigma_r3/r4-like"/>
</dbReference>
<dbReference type="GO" id="GO:0006352">
    <property type="term" value="P:DNA-templated transcription initiation"/>
    <property type="evidence" value="ECO:0007669"/>
    <property type="project" value="InterPro"/>
</dbReference>
<evidence type="ECO:0000256" key="4">
    <source>
        <dbReference type="ARBA" id="ARBA00023163"/>
    </source>
</evidence>
<dbReference type="Pfam" id="PF08281">
    <property type="entry name" value="Sigma70_r4_2"/>
    <property type="match status" value="1"/>
</dbReference>
<protein>
    <recommendedName>
        <fullName evidence="8">RNA polymerase sigma factor RpoE</fullName>
    </recommendedName>
</protein>
<dbReference type="AlphaFoldDB" id="A0A3B0ZYB9"/>
<dbReference type="GO" id="GO:0016987">
    <property type="term" value="F:sigma factor activity"/>
    <property type="evidence" value="ECO:0007669"/>
    <property type="project" value="UniProtKB-KW"/>
</dbReference>
<dbReference type="Pfam" id="PF04542">
    <property type="entry name" value="Sigma70_r2"/>
    <property type="match status" value="1"/>
</dbReference>
<dbReference type="InterPro" id="IPR013249">
    <property type="entry name" value="RNA_pol_sigma70_r4_t2"/>
</dbReference>
<keyword evidence="4" id="KW-0804">Transcription</keyword>
<organism evidence="7">
    <name type="scientific">hydrothermal vent metagenome</name>
    <dbReference type="NCBI Taxonomy" id="652676"/>
    <lineage>
        <taxon>unclassified sequences</taxon>
        <taxon>metagenomes</taxon>
        <taxon>ecological metagenomes</taxon>
    </lineage>
</organism>
<reference evidence="7" key="1">
    <citation type="submission" date="2018-06" db="EMBL/GenBank/DDBJ databases">
        <authorList>
            <person name="Zhirakovskaya E."/>
        </authorList>
    </citation>
    <scope>NUCLEOTIDE SEQUENCE</scope>
</reference>
<dbReference type="InterPro" id="IPR007627">
    <property type="entry name" value="RNA_pol_sigma70_r2"/>
</dbReference>
<comment type="similarity">
    <text evidence="1">Belongs to the sigma-70 factor family. ECF subfamily.</text>
</comment>
<proteinExistence type="inferred from homology"/>
<dbReference type="InterPro" id="IPR036388">
    <property type="entry name" value="WH-like_DNA-bd_sf"/>
</dbReference>
<accession>A0A3B0ZYB9</accession>